<dbReference type="EMBL" id="JACAZI010000025">
    <property type="protein sequence ID" value="KAF7335146.1"/>
    <property type="molecule type" value="Genomic_DNA"/>
</dbReference>
<dbReference type="OrthoDB" id="2954648at2759"/>
<accession>A0A8H6X6Z7</accession>
<evidence type="ECO:0000313" key="2">
    <source>
        <dbReference type="EMBL" id="KAF7335146.1"/>
    </source>
</evidence>
<keyword evidence="1" id="KW-0732">Signal</keyword>
<organism evidence="2 3">
    <name type="scientific">Mycena venus</name>
    <dbReference type="NCBI Taxonomy" id="2733690"/>
    <lineage>
        <taxon>Eukaryota</taxon>
        <taxon>Fungi</taxon>
        <taxon>Dikarya</taxon>
        <taxon>Basidiomycota</taxon>
        <taxon>Agaricomycotina</taxon>
        <taxon>Agaricomycetes</taxon>
        <taxon>Agaricomycetidae</taxon>
        <taxon>Agaricales</taxon>
        <taxon>Marasmiineae</taxon>
        <taxon>Mycenaceae</taxon>
        <taxon>Mycena</taxon>
    </lineage>
</organism>
<dbReference type="AlphaFoldDB" id="A0A8H6X6Z7"/>
<proteinExistence type="predicted"/>
<dbReference type="Proteomes" id="UP000620124">
    <property type="component" value="Unassembled WGS sequence"/>
</dbReference>
<keyword evidence="3" id="KW-1185">Reference proteome</keyword>
<comment type="caution">
    <text evidence="2">The sequence shown here is derived from an EMBL/GenBank/DDBJ whole genome shotgun (WGS) entry which is preliminary data.</text>
</comment>
<feature type="chain" id="PRO_5034508982" evidence="1">
    <location>
        <begin position="26"/>
        <end position="201"/>
    </location>
</feature>
<sequence>MFSTLLSRALGVALLTLLIGNRVHGAELTPYVPNDIACPPNSFPSFTHNSYAYIAPLHKFNNLTKSFFNIEWYGGIPVTNTTGTDNVPGATRTGPFGGATYNETLTFYRKRSDLFTWSYIGKGLTFTLPPYPTITSYGYAETFLFQSICNGQATYIEVLTFSCSNNQVNNYNLWYTFHNEVFPAMASSLGAPVLAGDCPVN</sequence>
<feature type="signal peptide" evidence="1">
    <location>
        <begin position="1"/>
        <end position="25"/>
    </location>
</feature>
<name>A0A8H6X6Z7_9AGAR</name>
<evidence type="ECO:0000313" key="3">
    <source>
        <dbReference type="Proteomes" id="UP000620124"/>
    </source>
</evidence>
<reference evidence="2" key="1">
    <citation type="submission" date="2020-05" db="EMBL/GenBank/DDBJ databases">
        <title>Mycena genomes resolve the evolution of fungal bioluminescence.</title>
        <authorList>
            <person name="Tsai I.J."/>
        </authorList>
    </citation>
    <scope>NUCLEOTIDE SEQUENCE</scope>
    <source>
        <strain evidence="2">CCC161011</strain>
    </source>
</reference>
<gene>
    <name evidence="2" type="ORF">MVEN_02265700</name>
</gene>
<evidence type="ECO:0000256" key="1">
    <source>
        <dbReference type="SAM" id="SignalP"/>
    </source>
</evidence>
<protein>
    <submittedName>
        <fullName evidence="2">Uncharacterized protein</fullName>
    </submittedName>
</protein>